<comment type="caution">
    <text evidence="2">The sequence shown here is derived from an EMBL/GenBank/DDBJ whole genome shotgun (WGS) entry which is preliminary data.</text>
</comment>
<dbReference type="EMBL" id="LSRX01000162">
    <property type="protein sequence ID" value="OLQ06369.1"/>
    <property type="molecule type" value="Genomic_DNA"/>
</dbReference>
<proteinExistence type="predicted"/>
<dbReference type="Proteomes" id="UP000186817">
    <property type="component" value="Unassembled WGS sequence"/>
</dbReference>
<name>A0A1Q9EG30_SYMMI</name>
<sequence length="263" mass="28095">MPESSCQSTGPFGQQVKMEAESLRDLFLRFLCAQPPDREDFNFVQVFRGNFSNAEGSDFSRGGENFCFRAAGHLHLEKEEHNNPQPVTQTNASSERMPYSGRRTWTPSAVLGDFEAGAPVQMDRPMQGEVQGLPRTQCQMLLTGADLTAEAACEKATFGMALMPKGMLISDGAVRQLADCPLVRQKSIRCPGVPLPPLLSKSEGHQMKAADVGISGRGHSCAVPLPGMLRAVLLDAGSRSASEFMTPCGAGALELAPNGPVGG</sequence>
<gene>
    <name evidence="2" type="ORF">AK812_SmicGene10369</name>
</gene>
<feature type="compositionally biased region" description="Polar residues" evidence="1">
    <location>
        <begin position="83"/>
        <end position="94"/>
    </location>
</feature>
<keyword evidence="3" id="KW-1185">Reference proteome</keyword>
<dbReference type="AlphaFoldDB" id="A0A1Q9EG30"/>
<feature type="region of interest" description="Disordered" evidence="1">
    <location>
        <begin position="81"/>
        <end position="100"/>
    </location>
</feature>
<accession>A0A1Q9EG30</accession>
<evidence type="ECO:0000313" key="2">
    <source>
        <dbReference type="EMBL" id="OLQ06369.1"/>
    </source>
</evidence>
<reference evidence="2 3" key="1">
    <citation type="submission" date="2016-02" db="EMBL/GenBank/DDBJ databases">
        <title>Genome analysis of coral dinoflagellate symbionts highlights evolutionary adaptations to a symbiotic lifestyle.</title>
        <authorList>
            <person name="Aranda M."/>
            <person name="Li Y."/>
            <person name="Liew Y.J."/>
            <person name="Baumgarten S."/>
            <person name="Simakov O."/>
            <person name="Wilson M."/>
            <person name="Piel J."/>
            <person name="Ashoor H."/>
            <person name="Bougouffa S."/>
            <person name="Bajic V.B."/>
            <person name="Ryu T."/>
            <person name="Ravasi T."/>
            <person name="Bayer T."/>
            <person name="Micklem G."/>
            <person name="Kim H."/>
            <person name="Bhak J."/>
            <person name="Lajeunesse T.C."/>
            <person name="Voolstra C.R."/>
        </authorList>
    </citation>
    <scope>NUCLEOTIDE SEQUENCE [LARGE SCALE GENOMIC DNA]</scope>
    <source>
        <strain evidence="2 3">CCMP2467</strain>
    </source>
</reference>
<organism evidence="2 3">
    <name type="scientific">Symbiodinium microadriaticum</name>
    <name type="common">Dinoflagellate</name>
    <name type="synonym">Zooxanthella microadriatica</name>
    <dbReference type="NCBI Taxonomy" id="2951"/>
    <lineage>
        <taxon>Eukaryota</taxon>
        <taxon>Sar</taxon>
        <taxon>Alveolata</taxon>
        <taxon>Dinophyceae</taxon>
        <taxon>Suessiales</taxon>
        <taxon>Symbiodiniaceae</taxon>
        <taxon>Symbiodinium</taxon>
    </lineage>
</organism>
<evidence type="ECO:0000313" key="3">
    <source>
        <dbReference type="Proteomes" id="UP000186817"/>
    </source>
</evidence>
<evidence type="ECO:0000256" key="1">
    <source>
        <dbReference type="SAM" id="MobiDB-lite"/>
    </source>
</evidence>
<protein>
    <submittedName>
        <fullName evidence="2">Uncharacterized protein</fullName>
    </submittedName>
</protein>